<dbReference type="Proteomes" id="UP000749646">
    <property type="component" value="Unassembled WGS sequence"/>
</dbReference>
<evidence type="ECO:0000313" key="2">
    <source>
        <dbReference type="EMBL" id="KAF9963524.1"/>
    </source>
</evidence>
<organism evidence="2 3">
    <name type="scientific">Modicella reniformis</name>
    <dbReference type="NCBI Taxonomy" id="1440133"/>
    <lineage>
        <taxon>Eukaryota</taxon>
        <taxon>Fungi</taxon>
        <taxon>Fungi incertae sedis</taxon>
        <taxon>Mucoromycota</taxon>
        <taxon>Mortierellomycotina</taxon>
        <taxon>Mortierellomycetes</taxon>
        <taxon>Mortierellales</taxon>
        <taxon>Mortierellaceae</taxon>
        <taxon>Modicella</taxon>
    </lineage>
</organism>
<protein>
    <submittedName>
        <fullName evidence="2">Uncharacterized protein</fullName>
    </submittedName>
</protein>
<sequence>MDDLRSPQAIAAEDEPGNKTGDKNKKNDLSSTKYNFVARLFDIILVEISTSSRTVKVGSSPENPIYVVAEFGELATCFKIAEEVCQAEADLHPHSSESSTSHWSVDLSEELSQAGLSRKKTMEDYVNTMHEHHRGIFTVCTGAGTNDDDRPENSSSSKKWDVIRSGQRLMVPVFEPKDIDGRIRYRYHGKIPDNYKTMIASIVYKLRMTLWKDIISTLQPDVVMKEVGVQYGPKPSSPKDGVQPLMYSNTDRIAQKLEGLKIKTSGKKTFGLQGEHELVLADP</sequence>
<feature type="compositionally biased region" description="Basic and acidic residues" evidence="1">
    <location>
        <begin position="16"/>
        <end position="28"/>
    </location>
</feature>
<proteinExistence type="predicted"/>
<feature type="non-terminal residue" evidence="2">
    <location>
        <position position="283"/>
    </location>
</feature>
<comment type="caution">
    <text evidence="2">The sequence shown here is derived from an EMBL/GenBank/DDBJ whole genome shotgun (WGS) entry which is preliminary data.</text>
</comment>
<evidence type="ECO:0000313" key="3">
    <source>
        <dbReference type="Proteomes" id="UP000749646"/>
    </source>
</evidence>
<dbReference type="AlphaFoldDB" id="A0A9P6J6I6"/>
<gene>
    <name evidence="2" type="ORF">BGZ65_002651</name>
</gene>
<accession>A0A9P6J6I6</accession>
<keyword evidence="3" id="KW-1185">Reference proteome</keyword>
<dbReference type="EMBL" id="JAAAHW010006283">
    <property type="protein sequence ID" value="KAF9963524.1"/>
    <property type="molecule type" value="Genomic_DNA"/>
</dbReference>
<name>A0A9P6J6I6_9FUNG</name>
<evidence type="ECO:0000256" key="1">
    <source>
        <dbReference type="SAM" id="MobiDB-lite"/>
    </source>
</evidence>
<feature type="region of interest" description="Disordered" evidence="1">
    <location>
        <begin position="1"/>
        <end position="28"/>
    </location>
</feature>
<reference evidence="2" key="1">
    <citation type="journal article" date="2020" name="Fungal Divers.">
        <title>Resolving the Mortierellaceae phylogeny through synthesis of multi-gene phylogenetics and phylogenomics.</title>
        <authorList>
            <person name="Vandepol N."/>
            <person name="Liber J."/>
            <person name="Desiro A."/>
            <person name="Na H."/>
            <person name="Kennedy M."/>
            <person name="Barry K."/>
            <person name="Grigoriev I.V."/>
            <person name="Miller A.N."/>
            <person name="O'Donnell K."/>
            <person name="Stajich J.E."/>
            <person name="Bonito G."/>
        </authorList>
    </citation>
    <scope>NUCLEOTIDE SEQUENCE</scope>
    <source>
        <strain evidence="2">MES-2147</strain>
    </source>
</reference>